<dbReference type="PROSITE" id="PS51767">
    <property type="entry name" value="PEPTIDASE_A1"/>
    <property type="match status" value="1"/>
</dbReference>
<dbReference type="InterPro" id="IPR021109">
    <property type="entry name" value="Peptidase_aspartic_dom_sf"/>
</dbReference>
<evidence type="ECO:0000256" key="1">
    <source>
        <dbReference type="ARBA" id="ARBA00007447"/>
    </source>
</evidence>
<keyword evidence="3" id="KW-1133">Transmembrane helix</keyword>
<dbReference type="AlphaFoldDB" id="A0AAD4LAW9"/>
<evidence type="ECO:0000256" key="3">
    <source>
        <dbReference type="SAM" id="Phobius"/>
    </source>
</evidence>
<dbReference type="Proteomes" id="UP001201163">
    <property type="component" value="Unassembled WGS sequence"/>
</dbReference>
<dbReference type="InterPro" id="IPR033121">
    <property type="entry name" value="PEPTIDASE_A1"/>
</dbReference>
<name>A0AAD4LAW9_9AGAM</name>
<dbReference type="Pfam" id="PF00026">
    <property type="entry name" value="Asp"/>
    <property type="match status" value="1"/>
</dbReference>
<keyword evidence="6" id="KW-1185">Reference proteome</keyword>
<dbReference type="GO" id="GO:0006508">
    <property type="term" value="P:proteolysis"/>
    <property type="evidence" value="ECO:0007669"/>
    <property type="project" value="InterPro"/>
</dbReference>
<comment type="similarity">
    <text evidence="1">Belongs to the peptidase A1 family.</text>
</comment>
<protein>
    <submittedName>
        <fullName evidence="5">Aspartic peptidase domain-containing protein</fullName>
    </submittedName>
</protein>
<feature type="compositionally biased region" description="Polar residues" evidence="2">
    <location>
        <begin position="1"/>
        <end position="12"/>
    </location>
</feature>
<reference evidence="5" key="1">
    <citation type="submission" date="2022-01" db="EMBL/GenBank/DDBJ databases">
        <title>Comparative genomics reveals a dynamic genome evolution in the ectomycorrhizal milk-cap (Lactarius) mushrooms.</title>
        <authorList>
            <consortium name="DOE Joint Genome Institute"/>
            <person name="Lebreton A."/>
            <person name="Tang N."/>
            <person name="Kuo A."/>
            <person name="LaButti K."/>
            <person name="Drula E."/>
            <person name="Barry K."/>
            <person name="Clum A."/>
            <person name="Lipzen A."/>
            <person name="Mousain D."/>
            <person name="Ng V."/>
            <person name="Wang R."/>
            <person name="Wang X."/>
            <person name="Dai Y."/>
            <person name="Henrissat B."/>
            <person name="Grigoriev I.V."/>
            <person name="Guerin-Laguette A."/>
            <person name="Yu F."/>
            <person name="Martin F.M."/>
        </authorList>
    </citation>
    <scope>NUCLEOTIDE SEQUENCE</scope>
    <source>
        <strain evidence="5">QP</strain>
    </source>
</reference>
<gene>
    <name evidence="5" type="ORF">EDB92DRAFT_1937355</name>
</gene>
<accession>A0AAD4LAW9</accession>
<feature type="region of interest" description="Disordered" evidence="2">
    <location>
        <begin position="1"/>
        <end position="32"/>
    </location>
</feature>
<evidence type="ECO:0000313" key="6">
    <source>
        <dbReference type="Proteomes" id="UP001201163"/>
    </source>
</evidence>
<dbReference type="PANTHER" id="PTHR47966:SF57">
    <property type="entry name" value="PEPTIDASE A1 DOMAIN-CONTAINING PROTEIN"/>
    <property type="match status" value="1"/>
</dbReference>
<dbReference type="PRINTS" id="PR00792">
    <property type="entry name" value="PEPSIN"/>
</dbReference>
<feature type="domain" description="Peptidase A1" evidence="4">
    <location>
        <begin position="51"/>
        <end position="398"/>
    </location>
</feature>
<dbReference type="InterPro" id="IPR001461">
    <property type="entry name" value="Aspartic_peptidase_A1"/>
</dbReference>
<dbReference type="CDD" id="cd05471">
    <property type="entry name" value="pepsin_like"/>
    <property type="match status" value="1"/>
</dbReference>
<keyword evidence="3" id="KW-0812">Transmembrane</keyword>
<dbReference type="Gene3D" id="2.40.70.10">
    <property type="entry name" value="Acid Proteases"/>
    <property type="match status" value="2"/>
</dbReference>
<dbReference type="PANTHER" id="PTHR47966">
    <property type="entry name" value="BETA-SITE APP-CLEAVING ENZYME, ISOFORM A-RELATED"/>
    <property type="match status" value="1"/>
</dbReference>
<feature type="region of interest" description="Disordered" evidence="2">
    <location>
        <begin position="569"/>
        <end position="722"/>
    </location>
</feature>
<proteinExistence type="inferred from homology"/>
<feature type="compositionally biased region" description="Low complexity" evidence="2">
    <location>
        <begin position="617"/>
        <end position="629"/>
    </location>
</feature>
<dbReference type="SUPFAM" id="SSF50630">
    <property type="entry name" value="Acid proteases"/>
    <property type="match status" value="1"/>
</dbReference>
<evidence type="ECO:0000259" key="4">
    <source>
        <dbReference type="PROSITE" id="PS51767"/>
    </source>
</evidence>
<dbReference type="EMBL" id="JAKELL010000173">
    <property type="protein sequence ID" value="KAH8979401.1"/>
    <property type="molecule type" value="Genomic_DNA"/>
</dbReference>
<feature type="compositionally biased region" description="Low complexity" evidence="2">
    <location>
        <begin position="701"/>
        <end position="717"/>
    </location>
</feature>
<sequence>MSRISPRSSSQWKGKARALHSEEPRGDGTGGPAGIVLPLNMVGGGMYEAVYTVAVQVSNSNQNFSLQVDTGSSDLWIASTSCSSAACSGSKGRQYDPSVSGIAAGYDFSITYLAGVVTGPVYWDQLQVGGYNLSNQALAAATTVDSEPLEYEFDGILGLALPLNSIIAHHIAPIDGNGRDGAPFSSNLFGITPVDSAPASRFLSLSLSRPGSSAVPSLLGIGRHPSELVPDPSKIRYSTLVSEHQGILFWEAEVRAITVYVNGTTLPVELGHSRSGNVFPVAVLDSGVPFILAATNIANGIYGALGIGPAADGQYYVPCTTPLNMTITLDGQPEIPLHPLDVTTESQSDPSSSTCVGLIQTAGGQLDTSTDVDLILGVAFLRNVYTVMAYDNPDARGQFPPNGNGSDELNPRLGLLSLTNATQALQEFNNVRLLNQPLSSGNGGNTPSSAPVTSVKSGKLSVGVDVLLGLVGFIGACAALFGLRWFLVKRRLRRSGPHLDAATNVTNDKRDRAFGAAYQLADRGSSSSSGSDPIRARTSLGASLAGNSARTFVGQDDEVFRRIRPLAAEQGSGRHARRATLSARYRTSTSTLATPPAGATRSSEARSTFPRPDPNQPTRTSASTTPSTAGLFPLHRHTPSEVGLGSDTPAAVEPLLPAHARDSSVSGRGSSDDDDLAELGRSSMAGVGTAARSPRIRARHASSAGSMGSMGSLSLGGPHFPSIAPGQRLSAYSIVEGAPLPPPPLPPPP</sequence>
<dbReference type="InterPro" id="IPR034164">
    <property type="entry name" value="Pepsin-like_dom"/>
</dbReference>
<feature type="transmembrane region" description="Helical" evidence="3">
    <location>
        <begin position="466"/>
        <end position="487"/>
    </location>
</feature>
<organism evidence="5 6">
    <name type="scientific">Lactarius akahatsu</name>
    <dbReference type="NCBI Taxonomy" id="416441"/>
    <lineage>
        <taxon>Eukaryota</taxon>
        <taxon>Fungi</taxon>
        <taxon>Dikarya</taxon>
        <taxon>Basidiomycota</taxon>
        <taxon>Agaricomycotina</taxon>
        <taxon>Agaricomycetes</taxon>
        <taxon>Russulales</taxon>
        <taxon>Russulaceae</taxon>
        <taxon>Lactarius</taxon>
    </lineage>
</organism>
<dbReference type="GO" id="GO:0004190">
    <property type="term" value="F:aspartic-type endopeptidase activity"/>
    <property type="evidence" value="ECO:0007669"/>
    <property type="project" value="InterPro"/>
</dbReference>
<evidence type="ECO:0000313" key="5">
    <source>
        <dbReference type="EMBL" id="KAH8979401.1"/>
    </source>
</evidence>
<keyword evidence="3" id="KW-0472">Membrane</keyword>
<evidence type="ECO:0000256" key="2">
    <source>
        <dbReference type="SAM" id="MobiDB-lite"/>
    </source>
</evidence>
<comment type="caution">
    <text evidence="5">The sequence shown here is derived from an EMBL/GenBank/DDBJ whole genome shotgun (WGS) entry which is preliminary data.</text>
</comment>